<keyword evidence="3" id="KW-0808">Transferase</keyword>
<evidence type="ECO:0000256" key="5">
    <source>
        <dbReference type="SAM" id="SignalP"/>
    </source>
</evidence>
<keyword evidence="7" id="KW-1185">Reference proteome</keyword>
<evidence type="ECO:0008006" key="8">
    <source>
        <dbReference type="Google" id="ProtNLM"/>
    </source>
</evidence>
<reference evidence="6" key="1">
    <citation type="submission" date="2020-05" db="UniProtKB">
        <authorList>
            <consortium name="EnsemblMetazoa"/>
        </authorList>
    </citation>
    <scope>IDENTIFICATION</scope>
    <source>
        <strain evidence="6">USDA</strain>
    </source>
</reference>
<evidence type="ECO:0000256" key="2">
    <source>
        <dbReference type="ARBA" id="ARBA00022676"/>
    </source>
</evidence>
<comment type="similarity">
    <text evidence="1">Belongs to the UDP-glycosyltransferase family.</text>
</comment>
<dbReference type="EnsemblMetazoa" id="SCAU008601-RA">
    <property type="protein sequence ID" value="SCAU008601-PA"/>
    <property type="gene ID" value="SCAU008601"/>
</dbReference>
<evidence type="ECO:0000256" key="1">
    <source>
        <dbReference type="ARBA" id="ARBA00009995"/>
    </source>
</evidence>
<dbReference type="CDD" id="cd03784">
    <property type="entry name" value="GT1_Gtf-like"/>
    <property type="match status" value="1"/>
</dbReference>
<protein>
    <recommendedName>
        <fullName evidence="8">UDP-glycosyltransferases domain-containing protein</fullName>
    </recommendedName>
</protein>
<dbReference type="FunFam" id="3.40.50.2000:FF:000050">
    <property type="entry name" value="UDP-glucuronosyltransferase"/>
    <property type="match status" value="1"/>
</dbReference>
<dbReference type="Gene3D" id="3.40.50.2000">
    <property type="entry name" value="Glycogen Phosphorylase B"/>
    <property type="match status" value="2"/>
</dbReference>
<feature type="transmembrane region" description="Helical" evidence="4">
    <location>
        <begin position="490"/>
        <end position="513"/>
    </location>
</feature>
<dbReference type="Proteomes" id="UP000095300">
    <property type="component" value="Unassembled WGS sequence"/>
</dbReference>
<evidence type="ECO:0000256" key="3">
    <source>
        <dbReference type="ARBA" id="ARBA00022679"/>
    </source>
</evidence>
<feature type="chain" id="PRO_5009326869" description="UDP-glycosyltransferases domain-containing protein" evidence="5">
    <location>
        <begin position="27"/>
        <end position="527"/>
    </location>
</feature>
<feature type="signal peptide" evidence="5">
    <location>
        <begin position="1"/>
        <end position="26"/>
    </location>
</feature>
<dbReference type="PANTHER" id="PTHR48043">
    <property type="entry name" value="EG:EG0003.4 PROTEIN-RELATED"/>
    <property type="match status" value="1"/>
</dbReference>
<gene>
    <name evidence="6" type="primary">106094063</name>
</gene>
<keyword evidence="2" id="KW-0328">Glycosyltransferase</keyword>
<keyword evidence="4" id="KW-1133">Transmembrane helix</keyword>
<evidence type="ECO:0000313" key="6">
    <source>
        <dbReference type="EnsemblMetazoa" id="SCAU008601-PA"/>
    </source>
</evidence>
<dbReference type="VEuPathDB" id="VectorBase:SCAU008601"/>
<evidence type="ECO:0000313" key="7">
    <source>
        <dbReference type="Proteomes" id="UP000095300"/>
    </source>
</evidence>
<evidence type="ECO:0000256" key="4">
    <source>
        <dbReference type="SAM" id="Phobius"/>
    </source>
</evidence>
<dbReference type="GO" id="GO:0008194">
    <property type="term" value="F:UDP-glycosyltransferase activity"/>
    <property type="evidence" value="ECO:0007669"/>
    <property type="project" value="InterPro"/>
</dbReference>
<dbReference type="PANTHER" id="PTHR48043:SF159">
    <property type="entry name" value="EG:EG0003.4 PROTEIN-RELATED"/>
    <property type="match status" value="1"/>
</dbReference>
<keyword evidence="4" id="KW-0812">Transmembrane</keyword>
<keyword evidence="4" id="KW-0472">Membrane</keyword>
<dbReference type="STRING" id="35570.A0A1I8PJD6"/>
<dbReference type="InterPro" id="IPR002213">
    <property type="entry name" value="UDP_glucos_trans"/>
</dbReference>
<dbReference type="Pfam" id="PF00201">
    <property type="entry name" value="UDPGT"/>
    <property type="match status" value="1"/>
</dbReference>
<proteinExistence type="inferred from homology"/>
<dbReference type="SUPFAM" id="SSF53756">
    <property type="entry name" value="UDP-Glycosyltransferase/glycogen phosphorylase"/>
    <property type="match status" value="1"/>
</dbReference>
<sequence>MYLSRNLIALTFVATLCLMHQQQVNAANILVFLPTFSPSHLVIQMAVAKVMAERNHNVTVVSSLPLKSEWLHPSMTCIQFDAGFKDMAGAITATQASGIKRLRKSFTLMYHVTQMMGEILEDAKIQELMFNPGNKFDLIIFGYIYADFFFGLAEHFDCPVALVWPNIPVSPIMHLIGNPMEMTYAPLSLMNPVPYGESGGFLFRVKNLFAALMELTMVNINYFTIKDIYSKHFHHYAPLEKAKQRASMVLFSHHFSEKPARALVPAMIEIGGIHLNEEPKPLPKDLEAFVSNAEHGIILFCLGSNVKASHLQPNALEKIYKALSKLPQKVLWKYDVETNIPGNSSNILFRSWLPQGDILGHPNVKLFFGHGGKGGITEAKFYGVPIVGLPLFADQFMNMDEVVARGYGLSINHEEELSEEVIYKTVKEVLENQTYTNNVKHFSNLYRDRPLRIKDNAAYWLEYLLRYKGAPHLQSPLKSMSFVEANNLDVFVVIGLVIYLLWKIIKVFCKLVLRLLCGRNAQKTKKE</sequence>
<accession>A0A1I8PJD6</accession>
<dbReference type="AlphaFoldDB" id="A0A1I8PJD6"/>
<dbReference type="OrthoDB" id="5835829at2759"/>
<organism evidence="6 7">
    <name type="scientific">Stomoxys calcitrans</name>
    <name type="common">Stable fly</name>
    <name type="synonym">Conops calcitrans</name>
    <dbReference type="NCBI Taxonomy" id="35570"/>
    <lineage>
        <taxon>Eukaryota</taxon>
        <taxon>Metazoa</taxon>
        <taxon>Ecdysozoa</taxon>
        <taxon>Arthropoda</taxon>
        <taxon>Hexapoda</taxon>
        <taxon>Insecta</taxon>
        <taxon>Pterygota</taxon>
        <taxon>Neoptera</taxon>
        <taxon>Endopterygota</taxon>
        <taxon>Diptera</taxon>
        <taxon>Brachycera</taxon>
        <taxon>Muscomorpha</taxon>
        <taxon>Muscoidea</taxon>
        <taxon>Muscidae</taxon>
        <taxon>Stomoxys</taxon>
    </lineage>
</organism>
<dbReference type="InterPro" id="IPR050271">
    <property type="entry name" value="UDP-glycosyltransferase"/>
</dbReference>
<name>A0A1I8PJD6_STOCA</name>
<dbReference type="KEGG" id="scac:106094063"/>
<keyword evidence="5" id="KW-0732">Signal</keyword>